<evidence type="ECO:0000256" key="4">
    <source>
        <dbReference type="ARBA" id="ARBA00023136"/>
    </source>
</evidence>
<dbReference type="GO" id="GO:0015095">
    <property type="term" value="F:magnesium ion transmembrane transporter activity"/>
    <property type="evidence" value="ECO:0007669"/>
    <property type="project" value="TreeGrafter"/>
</dbReference>
<dbReference type="Proteomes" id="UP001140513">
    <property type="component" value="Unassembled WGS sequence"/>
</dbReference>
<organism evidence="6 7">
    <name type="scientific">Didymosphaeria variabile</name>
    <dbReference type="NCBI Taxonomy" id="1932322"/>
    <lineage>
        <taxon>Eukaryota</taxon>
        <taxon>Fungi</taxon>
        <taxon>Dikarya</taxon>
        <taxon>Ascomycota</taxon>
        <taxon>Pezizomycotina</taxon>
        <taxon>Dothideomycetes</taxon>
        <taxon>Pleosporomycetidae</taxon>
        <taxon>Pleosporales</taxon>
        <taxon>Massarineae</taxon>
        <taxon>Didymosphaeriaceae</taxon>
        <taxon>Didymosphaeria</taxon>
    </lineage>
</organism>
<dbReference type="PANTHER" id="PTHR46494">
    <property type="entry name" value="CORA FAMILY METAL ION TRANSPORTER (EUROFUNG)"/>
    <property type="match status" value="1"/>
</dbReference>
<dbReference type="RefSeq" id="XP_056076207.1">
    <property type="nucleotide sequence ID" value="XM_056209385.1"/>
</dbReference>
<keyword evidence="3 5" id="KW-1133">Transmembrane helix</keyword>
<dbReference type="OrthoDB" id="2830640at2759"/>
<feature type="transmembrane region" description="Helical" evidence="5">
    <location>
        <begin position="348"/>
        <end position="370"/>
    </location>
</feature>
<evidence type="ECO:0000313" key="6">
    <source>
        <dbReference type="EMBL" id="KAJ4360005.1"/>
    </source>
</evidence>
<evidence type="ECO:0000256" key="2">
    <source>
        <dbReference type="ARBA" id="ARBA00022692"/>
    </source>
</evidence>
<dbReference type="GO" id="GO:0050897">
    <property type="term" value="F:cobalt ion binding"/>
    <property type="evidence" value="ECO:0007669"/>
    <property type="project" value="TreeGrafter"/>
</dbReference>
<evidence type="ECO:0000256" key="3">
    <source>
        <dbReference type="ARBA" id="ARBA00022989"/>
    </source>
</evidence>
<dbReference type="InterPro" id="IPR002523">
    <property type="entry name" value="MgTranspt_CorA/ZnTranspt_ZntB"/>
</dbReference>
<name>A0A9W9CFZ2_9PLEO</name>
<dbReference type="PANTHER" id="PTHR46494:SF1">
    <property type="entry name" value="CORA FAMILY METAL ION TRANSPORTER (EUROFUNG)"/>
    <property type="match status" value="1"/>
</dbReference>
<sequence>MNASFGPREWIRNPRLLEPNDGHVLVSIQKKDGFSMSQVITRSTRYSGDHRRIPYPPDILEAFIEYWKIADICFRAQARAGSCSFLCNPVPGDPSYTGLVIRFVYGLPFRGTLMITHDRNRNNTYVICFGIASEHAHRLIARLEESQSYALFPLHVAYLLSDIVLEDLERFSTTTYYDFVSVREAMGTNLYSLSEERITRAPDLFDMPRRLTALANALASNCSSLKGVSGILDSMESYLERKENVTNHNTASFDVFADQLSLMRQIVKSALRRNEYVEESVQAQVQMVYALRAQQDNELSHQYGADMRVISIVTLIFLPGTFVATVFSTSFWDFDPANEGPMVSKWVWLYWVVTVVLTTCVISIWTWWPLLGKFNERKLRPLKDIGQTMLEWKHKK</sequence>
<dbReference type="GO" id="GO:0000287">
    <property type="term" value="F:magnesium ion binding"/>
    <property type="evidence" value="ECO:0007669"/>
    <property type="project" value="TreeGrafter"/>
</dbReference>
<dbReference type="AlphaFoldDB" id="A0A9W9CFZ2"/>
<gene>
    <name evidence="6" type="ORF">N0V89_000564</name>
</gene>
<proteinExistence type="predicted"/>
<accession>A0A9W9CFZ2</accession>
<comment type="subcellular location">
    <subcellularLocation>
        <location evidence="1">Cell membrane</location>
        <topology evidence="1">Multi-pass membrane protein</topology>
    </subcellularLocation>
</comment>
<feature type="transmembrane region" description="Helical" evidence="5">
    <location>
        <begin position="309"/>
        <end position="328"/>
    </location>
</feature>
<dbReference type="Gene3D" id="1.20.58.340">
    <property type="entry name" value="Magnesium transport protein CorA, transmembrane region"/>
    <property type="match status" value="1"/>
</dbReference>
<dbReference type="EMBL" id="JAPEUX010000001">
    <property type="protein sequence ID" value="KAJ4360005.1"/>
    <property type="molecule type" value="Genomic_DNA"/>
</dbReference>
<protein>
    <recommendedName>
        <fullName evidence="8">Cora-domain-containing protein</fullName>
    </recommendedName>
</protein>
<keyword evidence="2 5" id="KW-0812">Transmembrane</keyword>
<dbReference type="SUPFAM" id="SSF144083">
    <property type="entry name" value="Magnesium transport protein CorA, transmembrane region"/>
    <property type="match status" value="1"/>
</dbReference>
<evidence type="ECO:0000256" key="1">
    <source>
        <dbReference type="ARBA" id="ARBA00004651"/>
    </source>
</evidence>
<comment type="caution">
    <text evidence="6">The sequence shown here is derived from an EMBL/GenBank/DDBJ whole genome shotgun (WGS) entry which is preliminary data.</text>
</comment>
<dbReference type="InterPro" id="IPR045863">
    <property type="entry name" value="CorA_TM1_TM2"/>
</dbReference>
<dbReference type="GO" id="GO:0015087">
    <property type="term" value="F:cobalt ion transmembrane transporter activity"/>
    <property type="evidence" value="ECO:0007669"/>
    <property type="project" value="TreeGrafter"/>
</dbReference>
<dbReference type="Pfam" id="PF01544">
    <property type="entry name" value="CorA"/>
    <property type="match status" value="1"/>
</dbReference>
<evidence type="ECO:0000256" key="5">
    <source>
        <dbReference type="SAM" id="Phobius"/>
    </source>
</evidence>
<evidence type="ECO:0000313" key="7">
    <source>
        <dbReference type="Proteomes" id="UP001140513"/>
    </source>
</evidence>
<keyword evidence="7" id="KW-1185">Reference proteome</keyword>
<dbReference type="GO" id="GO:0005886">
    <property type="term" value="C:plasma membrane"/>
    <property type="evidence" value="ECO:0007669"/>
    <property type="project" value="UniProtKB-SubCell"/>
</dbReference>
<reference evidence="6" key="1">
    <citation type="submission" date="2022-10" db="EMBL/GenBank/DDBJ databases">
        <title>Tapping the CABI collections for fungal endophytes: first genome assemblies for Collariella, Neodidymelliopsis, Ascochyta clinopodiicola, Didymella pomorum, Didymosphaeria variabile, Neocosmospora piperis and Neocucurbitaria cava.</title>
        <authorList>
            <person name="Hill R."/>
        </authorList>
    </citation>
    <scope>NUCLEOTIDE SEQUENCE</scope>
    <source>
        <strain evidence="6">IMI 356815</strain>
    </source>
</reference>
<evidence type="ECO:0008006" key="8">
    <source>
        <dbReference type="Google" id="ProtNLM"/>
    </source>
</evidence>
<keyword evidence="4 5" id="KW-0472">Membrane</keyword>
<dbReference type="GeneID" id="80904094"/>